<dbReference type="EMBL" id="CZBA01000004">
    <property type="protein sequence ID" value="CUP31375.1"/>
    <property type="molecule type" value="Genomic_DNA"/>
</dbReference>
<feature type="binding site" evidence="16">
    <location>
        <position position="253"/>
    </location>
    <ligand>
        <name>NAD(+)</name>
        <dbReference type="ChEBI" id="CHEBI:57540"/>
    </ligand>
</feature>
<evidence type="ECO:0000256" key="15">
    <source>
        <dbReference type="PIRSR" id="PIRSR000114-2"/>
    </source>
</evidence>
<feature type="binding site" evidence="13">
    <location>
        <position position="254"/>
    </location>
    <ligand>
        <name>sn-glycerol 3-phosphate</name>
        <dbReference type="ChEBI" id="CHEBI:57597"/>
    </ligand>
</feature>
<feature type="binding site" evidence="13">
    <location>
        <position position="253"/>
    </location>
    <ligand>
        <name>NADPH</name>
        <dbReference type="ChEBI" id="CHEBI:57783"/>
    </ligand>
</feature>
<feature type="active site" description="Proton acceptor" evidence="13 14">
    <location>
        <position position="189"/>
    </location>
</feature>
<feature type="binding site" evidence="16">
    <location>
        <position position="138"/>
    </location>
    <ligand>
        <name>NAD(+)</name>
        <dbReference type="ChEBI" id="CHEBI:57540"/>
    </ligand>
</feature>
<evidence type="ECO:0000256" key="1">
    <source>
        <dbReference type="ARBA" id="ARBA00011009"/>
    </source>
</evidence>
<feature type="binding site" evidence="16">
    <location>
        <begin position="8"/>
        <end position="13"/>
    </location>
    <ligand>
        <name>NAD(+)</name>
        <dbReference type="ChEBI" id="CHEBI:57540"/>
    </ligand>
</feature>
<dbReference type="GO" id="GO:0005829">
    <property type="term" value="C:cytosol"/>
    <property type="evidence" value="ECO:0007669"/>
    <property type="project" value="TreeGrafter"/>
</dbReference>
<keyword evidence="8 13" id="KW-1208">Phospholipid metabolism</keyword>
<evidence type="ECO:0000259" key="19">
    <source>
        <dbReference type="Pfam" id="PF07479"/>
    </source>
</evidence>
<evidence type="ECO:0000256" key="14">
    <source>
        <dbReference type="PIRSR" id="PIRSR000114-1"/>
    </source>
</evidence>
<dbReference type="SUPFAM" id="SSF51735">
    <property type="entry name" value="NAD(P)-binding Rossmann-fold domains"/>
    <property type="match status" value="1"/>
</dbReference>
<evidence type="ECO:0000313" key="20">
    <source>
        <dbReference type="EMBL" id="CUP31375.1"/>
    </source>
</evidence>
<dbReference type="GO" id="GO:0008654">
    <property type="term" value="P:phospholipid biosynthetic process"/>
    <property type="evidence" value="ECO:0007669"/>
    <property type="project" value="UniProtKB-KW"/>
</dbReference>
<dbReference type="GO" id="GO:0141152">
    <property type="term" value="F:glycerol-3-phosphate dehydrogenase (NAD+) activity"/>
    <property type="evidence" value="ECO:0007669"/>
    <property type="project" value="RHEA"/>
</dbReference>
<protein>
    <recommendedName>
        <fullName evidence="11 13">Glycerol-3-phosphate dehydrogenase [NAD(P)+]</fullName>
        <ecNumber evidence="10 13">1.1.1.94</ecNumber>
    </recommendedName>
    <alternativeName>
        <fullName evidence="13">NAD(P)(+)-dependent glycerol-3-phosphate dehydrogenase</fullName>
    </alternativeName>
    <alternativeName>
        <fullName evidence="12 13">NAD(P)H-dependent dihydroxyacetone-phosphate reductase</fullName>
    </alternativeName>
</protein>
<dbReference type="NCBIfam" id="NF000940">
    <property type="entry name" value="PRK00094.1-2"/>
    <property type="match status" value="1"/>
</dbReference>
<evidence type="ECO:0000259" key="18">
    <source>
        <dbReference type="Pfam" id="PF01210"/>
    </source>
</evidence>
<name>A0A174MBC9_9FIRM</name>
<evidence type="ECO:0000256" key="13">
    <source>
        <dbReference type="HAMAP-Rule" id="MF_00394"/>
    </source>
</evidence>
<evidence type="ECO:0000256" key="16">
    <source>
        <dbReference type="PIRSR" id="PIRSR000114-3"/>
    </source>
</evidence>
<evidence type="ECO:0000256" key="2">
    <source>
        <dbReference type="ARBA" id="ARBA00022516"/>
    </source>
</evidence>
<evidence type="ECO:0000256" key="11">
    <source>
        <dbReference type="ARBA" id="ARBA00069372"/>
    </source>
</evidence>
<evidence type="ECO:0000256" key="5">
    <source>
        <dbReference type="ARBA" id="ARBA00023027"/>
    </source>
</evidence>
<keyword evidence="13" id="KW-0547">Nucleotide-binding</keyword>
<evidence type="ECO:0000256" key="9">
    <source>
        <dbReference type="ARBA" id="ARBA00052716"/>
    </source>
</evidence>
<comment type="caution">
    <text evidence="13">Lacks conserved residue(s) required for the propagation of feature annotation.</text>
</comment>
<feature type="binding site" evidence="15">
    <location>
        <position position="106"/>
    </location>
    <ligand>
        <name>substrate</name>
    </ligand>
</feature>
<dbReference type="EC" id="1.1.1.94" evidence="10 13"/>
<comment type="catalytic activity">
    <reaction evidence="9">
        <text>sn-glycerol 3-phosphate + NADP(+) = dihydroxyacetone phosphate + NADPH + H(+)</text>
        <dbReference type="Rhea" id="RHEA:11096"/>
        <dbReference type="ChEBI" id="CHEBI:15378"/>
        <dbReference type="ChEBI" id="CHEBI:57597"/>
        <dbReference type="ChEBI" id="CHEBI:57642"/>
        <dbReference type="ChEBI" id="CHEBI:57783"/>
        <dbReference type="ChEBI" id="CHEBI:58349"/>
        <dbReference type="EC" id="1.1.1.94"/>
    </reaction>
    <physiologicalReaction direction="right-to-left" evidence="9">
        <dbReference type="Rhea" id="RHEA:11098"/>
    </physiologicalReaction>
</comment>
<feature type="domain" description="Glycerol-3-phosphate dehydrogenase NAD-dependent N-terminal" evidence="18">
    <location>
        <begin position="3"/>
        <end position="157"/>
    </location>
</feature>
<keyword evidence="13" id="KW-0963">Cytoplasm</keyword>
<evidence type="ECO:0000256" key="10">
    <source>
        <dbReference type="ARBA" id="ARBA00066687"/>
    </source>
</evidence>
<comment type="function">
    <text evidence="13">Catalyzes the reduction of the glycolytic intermediate dihydroxyacetone phosphate (DHAP) to sn-glycerol 3-phosphate (G3P), the key precursor for phospholipid synthesis.</text>
</comment>
<dbReference type="NCBIfam" id="NF000942">
    <property type="entry name" value="PRK00094.1-4"/>
    <property type="match status" value="1"/>
</dbReference>
<keyword evidence="5 13" id="KW-0520">NAD</keyword>
<feature type="binding site" evidence="13">
    <location>
        <position position="106"/>
    </location>
    <ligand>
        <name>NADPH</name>
        <dbReference type="ChEBI" id="CHEBI:57783"/>
    </ligand>
</feature>
<feature type="binding site" evidence="13">
    <location>
        <position position="252"/>
    </location>
    <ligand>
        <name>sn-glycerol 3-phosphate</name>
        <dbReference type="ChEBI" id="CHEBI:57597"/>
    </ligand>
</feature>
<feature type="binding site" evidence="13">
    <location>
        <position position="134"/>
    </location>
    <ligand>
        <name>sn-glycerol 3-phosphate</name>
        <dbReference type="ChEBI" id="CHEBI:57597"/>
    </ligand>
</feature>
<dbReference type="InterPro" id="IPR011128">
    <property type="entry name" value="G3P_DH_NAD-dep_N"/>
</dbReference>
<dbReference type="GO" id="GO:0141153">
    <property type="term" value="F:glycerol-3-phosphate dehydrogenase (NADP+) activity"/>
    <property type="evidence" value="ECO:0007669"/>
    <property type="project" value="RHEA"/>
</dbReference>
<dbReference type="SUPFAM" id="SSF48179">
    <property type="entry name" value="6-phosphogluconate dehydrogenase C-terminal domain-like"/>
    <property type="match status" value="1"/>
</dbReference>
<dbReference type="NCBIfam" id="NF000941">
    <property type="entry name" value="PRK00094.1-3"/>
    <property type="match status" value="1"/>
</dbReference>
<feature type="binding site" evidence="13">
    <location>
        <position position="138"/>
    </location>
    <ligand>
        <name>NADPH</name>
        <dbReference type="ChEBI" id="CHEBI:57783"/>
    </ligand>
</feature>
<dbReference type="PANTHER" id="PTHR11728">
    <property type="entry name" value="GLYCEROL-3-PHOSPHATE DEHYDROGENASE"/>
    <property type="match status" value="1"/>
</dbReference>
<comment type="similarity">
    <text evidence="1 13 17">Belongs to the NAD-dependent glycerol-3-phosphate dehydrogenase family.</text>
</comment>
<keyword evidence="4 13" id="KW-0560">Oxidoreductase</keyword>
<dbReference type="GO" id="GO:0046168">
    <property type="term" value="P:glycerol-3-phosphate catabolic process"/>
    <property type="evidence" value="ECO:0007669"/>
    <property type="project" value="InterPro"/>
</dbReference>
<organism evidence="20 21">
    <name type="scientific">Blautia obeum</name>
    <dbReference type="NCBI Taxonomy" id="40520"/>
    <lineage>
        <taxon>Bacteria</taxon>
        <taxon>Bacillati</taxon>
        <taxon>Bacillota</taxon>
        <taxon>Clostridia</taxon>
        <taxon>Lachnospirales</taxon>
        <taxon>Lachnospiraceae</taxon>
        <taxon>Blautia</taxon>
    </lineage>
</organism>
<keyword evidence="7 13" id="KW-0594">Phospholipid biosynthesis</keyword>
<dbReference type="GO" id="GO:0046167">
    <property type="term" value="P:glycerol-3-phosphate biosynthetic process"/>
    <property type="evidence" value="ECO:0007669"/>
    <property type="project" value="UniProtKB-UniRule"/>
</dbReference>
<dbReference type="PIRSF" id="PIRSF000114">
    <property type="entry name" value="Glycerol-3-P_dh"/>
    <property type="match status" value="1"/>
</dbReference>
<keyword evidence="6 13" id="KW-0443">Lipid metabolism</keyword>
<dbReference type="Gene3D" id="3.40.50.720">
    <property type="entry name" value="NAD(P)-binding Rossmann-like Domain"/>
    <property type="match status" value="1"/>
</dbReference>
<dbReference type="FunFam" id="3.40.50.720:FF:000019">
    <property type="entry name" value="Glycerol-3-phosphate dehydrogenase [NAD(P)+]"/>
    <property type="match status" value="1"/>
</dbReference>
<dbReference type="OrthoDB" id="9812273at2"/>
<accession>A0A174MBC9</accession>
<feature type="binding site" evidence="13">
    <location>
        <position position="106"/>
    </location>
    <ligand>
        <name>sn-glycerol 3-phosphate</name>
        <dbReference type="ChEBI" id="CHEBI:57597"/>
    </ligand>
</feature>
<dbReference type="GO" id="GO:0051287">
    <property type="term" value="F:NAD binding"/>
    <property type="evidence" value="ECO:0007669"/>
    <property type="project" value="InterPro"/>
</dbReference>
<feature type="binding site" evidence="13">
    <location>
        <position position="32"/>
    </location>
    <ligand>
        <name>NADPH</name>
        <dbReference type="ChEBI" id="CHEBI:57783"/>
    </ligand>
</feature>
<dbReference type="InterPro" id="IPR008927">
    <property type="entry name" value="6-PGluconate_DH-like_C_sf"/>
</dbReference>
<dbReference type="FunFam" id="1.10.1040.10:FF:000001">
    <property type="entry name" value="Glycerol-3-phosphate dehydrogenase [NAD(P)+]"/>
    <property type="match status" value="1"/>
</dbReference>
<dbReference type="InterPro" id="IPR013328">
    <property type="entry name" value="6PGD_dom2"/>
</dbReference>
<dbReference type="Gene3D" id="1.10.1040.10">
    <property type="entry name" value="N-(1-d-carboxylethyl)-l-norvaline Dehydrogenase, domain 2"/>
    <property type="match status" value="1"/>
</dbReference>
<evidence type="ECO:0000313" key="21">
    <source>
        <dbReference type="Proteomes" id="UP000095413"/>
    </source>
</evidence>
<dbReference type="PRINTS" id="PR00077">
    <property type="entry name" value="GPDHDRGNASE"/>
</dbReference>
<feature type="binding site" evidence="15">
    <location>
        <begin position="253"/>
        <end position="254"/>
    </location>
    <ligand>
        <name>substrate</name>
    </ligand>
</feature>
<proteinExistence type="inferred from homology"/>
<sequence length="335" mass="36297">MAKISVLGAGSWGTALSVLLNNNRHEVRLWSRFQEEVDTLKQTRELTSKLPGVHIPENIDLTADVKNCVETAEVIVLAVPSPYVRGTAELMAPYVKDEQIIVNVAKGIEEKTLMTMTDIISEEIPAAGVYVLSGPSHAEEVGRGIPTTCVISGPKRETAEYLQGIFMSPVFRVYTTPDTLGVELGGSLKNVIALAAGTADGLGYGDNTKAALITRGIAEIARLGTKMGAHMETFYGLSGMGDLIVTCASVHSRNRKAGYLMGKGYTMQQAMDEVKMVVEGVYSAKAAKSLAEKYDVEMPIIMEVNKVLFEDKPASDAVRDLMIRDKKVEAPMLPW</sequence>
<dbReference type="HAMAP" id="MF_00394">
    <property type="entry name" value="NAD_Glyc3P_dehydrog"/>
    <property type="match status" value="1"/>
</dbReference>
<evidence type="ECO:0000256" key="6">
    <source>
        <dbReference type="ARBA" id="ARBA00023098"/>
    </source>
</evidence>
<dbReference type="UniPathway" id="UPA00940"/>
<evidence type="ECO:0000256" key="3">
    <source>
        <dbReference type="ARBA" id="ARBA00022857"/>
    </source>
</evidence>
<comment type="pathway">
    <text evidence="13">Membrane lipid metabolism; glycerophospholipid metabolism.</text>
</comment>
<feature type="binding site" evidence="13">
    <location>
        <position position="277"/>
    </location>
    <ligand>
        <name>NADPH</name>
        <dbReference type="ChEBI" id="CHEBI:57783"/>
    </ligand>
</feature>
<dbReference type="Pfam" id="PF07479">
    <property type="entry name" value="NAD_Gly3P_dh_C"/>
    <property type="match status" value="1"/>
</dbReference>
<comment type="subcellular location">
    <subcellularLocation>
        <location evidence="13">Cytoplasm</location>
    </subcellularLocation>
</comment>
<dbReference type="GO" id="GO:0006650">
    <property type="term" value="P:glycerophospholipid metabolic process"/>
    <property type="evidence" value="ECO:0007669"/>
    <property type="project" value="UniProtKB-UniRule"/>
</dbReference>
<feature type="binding site" evidence="13">
    <location>
        <position position="253"/>
    </location>
    <ligand>
        <name>sn-glycerol 3-phosphate</name>
        <dbReference type="ChEBI" id="CHEBI:57597"/>
    </ligand>
</feature>
<feature type="binding site" evidence="13">
    <location>
        <position position="11"/>
    </location>
    <ligand>
        <name>NADPH</name>
        <dbReference type="ChEBI" id="CHEBI:57783"/>
    </ligand>
</feature>
<dbReference type="Proteomes" id="UP000095413">
    <property type="component" value="Unassembled WGS sequence"/>
</dbReference>
<dbReference type="PANTHER" id="PTHR11728:SF1">
    <property type="entry name" value="GLYCEROL-3-PHOSPHATE DEHYDROGENASE [NAD(+)] 2, CHLOROPLASTIC"/>
    <property type="match status" value="1"/>
</dbReference>
<dbReference type="RefSeq" id="WP_055055592.1">
    <property type="nucleotide sequence ID" value="NZ_CZBA01000004.1"/>
</dbReference>
<comment type="catalytic activity">
    <reaction evidence="13">
        <text>sn-glycerol 3-phosphate + NAD(+) = dihydroxyacetone phosphate + NADH + H(+)</text>
        <dbReference type="Rhea" id="RHEA:11092"/>
        <dbReference type="ChEBI" id="CHEBI:15378"/>
        <dbReference type="ChEBI" id="CHEBI:57540"/>
        <dbReference type="ChEBI" id="CHEBI:57597"/>
        <dbReference type="ChEBI" id="CHEBI:57642"/>
        <dbReference type="ChEBI" id="CHEBI:57945"/>
        <dbReference type="EC" id="1.1.1.94"/>
    </reaction>
</comment>
<reference evidence="20 21" key="1">
    <citation type="submission" date="2015-09" db="EMBL/GenBank/DDBJ databases">
        <authorList>
            <consortium name="Pathogen Informatics"/>
        </authorList>
    </citation>
    <scope>NUCLEOTIDE SEQUENCE [LARGE SCALE GENOMIC DNA]</scope>
    <source>
        <strain evidence="20 21">2789STDY5834921</strain>
    </source>
</reference>
<feature type="binding site" evidence="13">
    <location>
        <position position="12"/>
    </location>
    <ligand>
        <name>NADPH</name>
        <dbReference type="ChEBI" id="CHEBI:57783"/>
    </ligand>
</feature>
<evidence type="ECO:0000256" key="8">
    <source>
        <dbReference type="ARBA" id="ARBA00023264"/>
    </source>
</evidence>
<feature type="binding site" evidence="13">
    <location>
        <position position="136"/>
    </location>
    <ligand>
        <name>sn-glycerol 3-phosphate</name>
        <dbReference type="ChEBI" id="CHEBI:57597"/>
    </ligand>
</feature>
<dbReference type="GO" id="GO:0005975">
    <property type="term" value="P:carbohydrate metabolic process"/>
    <property type="evidence" value="ECO:0007669"/>
    <property type="project" value="InterPro"/>
</dbReference>
<dbReference type="InterPro" id="IPR006109">
    <property type="entry name" value="G3P_DH_NAD-dep_C"/>
</dbReference>
<evidence type="ECO:0000256" key="12">
    <source>
        <dbReference type="ARBA" id="ARBA00080511"/>
    </source>
</evidence>
<feature type="binding site" evidence="13">
    <location>
        <position position="189"/>
    </location>
    <ligand>
        <name>sn-glycerol 3-phosphate</name>
        <dbReference type="ChEBI" id="CHEBI:57597"/>
    </ligand>
</feature>
<evidence type="ECO:0000256" key="7">
    <source>
        <dbReference type="ARBA" id="ARBA00023209"/>
    </source>
</evidence>
<dbReference type="Pfam" id="PF01210">
    <property type="entry name" value="NAD_Gly3P_dh_N"/>
    <property type="match status" value="1"/>
</dbReference>
<keyword evidence="3 13" id="KW-0521">NADP</keyword>
<dbReference type="AlphaFoldDB" id="A0A174MBC9"/>
<feature type="binding site" evidence="13">
    <location>
        <position position="242"/>
    </location>
    <ligand>
        <name>sn-glycerol 3-phosphate</name>
        <dbReference type="ChEBI" id="CHEBI:57597"/>
    </ligand>
</feature>
<keyword evidence="2 13" id="KW-0444">Lipid biosynthesis</keyword>
<gene>
    <name evidence="13 20" type="primary">gpsA</name>
    <name evidence="20" type="ORF">ERS852533_00953</name>
</gene>
<dbReference type="InterPro" id="IPR036291">
    <property type="entry name" value="NAD(P)-bd_dom_sf"/>
</dbReference>
<feature type="domain" description="Glycerol-3-phosphate dehydrogenase NAD-dependent C-terminal" evidence="19">
    <location>
        <begin position="178"/>
        <end position="318"/>
    </location>
</feature>
<evidence type="ECO:0000256" key="17">
    <source>
        <dbReference type="RuleBase" id="RU000437"/>
    </source>
</evidence>
<dbReference type="InterPro" id="IPR006168">
    <property type="entry name" value="G3P_DH_NAD-dep"/>
</dbReference>
<feature type="binding site" evidence="13">
    <location>
        <position position="279"/>
    </location>
    <ligand>
        <name>NADPH</name>
        <dbReference type="ChEBI" id="CHEBI:57783"/>
    </ligand>
</feature>
<evidence type="ECO:0000256" key="4">
    <source>
        <dbReference type="ARBA" id="ARBA00023002"/>
    </source>
</evidence>